<dbReference type="PROSITE" id="PS00674">
    <property type="entry name" value="AAA"/>
    <property type="match status" value="1"/>
</dbReference>
<evidence type="ECO:0000256" key="2">
    <source>
        <dbReference type="ARBA" id="ARBA00022840"/>
    </source>
</evidence>
<dbReference type="SMART" id="SM00382">
    <property type="entry name" value="AAA"/>
    <property type="match status" value="1"/>
</dbReference>
<evidence type="ECO:0000259" key="5">
    <source>
        <dbReference type="SMART" id="SM00382"/>
    </source>
</evidence>
<evidence type="ECO:0000313" key="7">
    <source>
        <dbReference type="Proteomes" id="UP000185210"/>
    </source>
</evidence>
<comment type="similarity">
    <text evidence="3">Belongs to the AAA ATPase family.</text>
</comment>
<dbReference type="Gene3D" id="3.40.50.300">
    <property type="entry name" value="P-loop containing nucleotide triphosphate hydrolases"/>
    <property type="match status" value="1"/>
</dbReference>
<dbReference type="EMBL" id="FSHM01000020">
    <property type="protein sequence ID" value="SIC28376.1"/>
    <property type="molecule type" value="Genomic_DNA"/>
</dbReference>
<keyword evidence="6" id="KW-0131">Cell cycle</keyword>
<accession>A0AB38D8L9</accession>
<evidence type="ECO:0000256" key="1">
    <source>
        <dbReference type="ARBA" id="ARBA00022741"/>
    </source>
</evidence>
<dbReference type="InterPro" id="IPR027417">
    <property type="entry name" value="P-loop_NTPase"/>
</dbReference>
<dbReference type="InterPro" id="IPR003960">
    <property type="entry name" value="ATPase_AAA_CS"/>
</dbReference>
<dbReference type="Proteomes" id="UP000185210">
    <property type="component" value="Unassembled WGS sequence"/>
</dbReference>
<dbReference type="PANTHER" id="PTHR23077:SF171">
    <property type="entry name" value="NUCLEAR VALOSIN-CONTAINING PROTEIN-LIKE"/>
    <property type="match status" value="1"/>
</dbReference>
<dbReference type="GO" id="GO:0005524">
    <property type="term" value="F:ATP binding"/>
    <property type="evidence" value="ECO:0007669"/>
    <property type="project" value="UniProtKB-KW"/>
</dbReference>
<gene>
    <name evidence="6" type="primary">ftsH_3</name>
    <name evidence="6" type="ORF">SAMEA2070301_05691</name>
</gene>
<dbReference type="InterPro" id="IPR050168">
    <property type="entry name" value="AAA_ATPase_domain"/>
</dbReference>
<dbReference type="PANTHER" id="PTHR23077">
    <property type="entry name" value="AAA-FAMILY ATPASE"/>
    <property type="match status" value="1"/>
</dbReference>
<evidence type="ECO:0000256" key="3">
    <source>
        <dbReference type="RuleBase" id="RU003651"/>
    </source>
</evidence>
<keyword evidence="6" id="KW-0132">Cell division</keyword>
<keyword evidence="2 3" id="KW-0067">ATP-binding</keyword>
<keyword evidence="6" id="KW-0378">Hydrolase</keyword>
<dbReference type="GO" id="GO:0016887">
    <property type="term" value="F:ATP hydrolysis activity"/>
    <property type="evidence" value="ECO:0007669"/>
    <property type="project" value="InterPro"/>
</dbReference>
<dbReference type="EC" id="3.4.24.-" evidence="6"/>
<sequence>MTTADITPFEATTPSSAGSTAGVSIAGLPEWIAAQEYSAQLALRALADLLNNVPARAPERDAFEQFCERSLGLPIAELVSETHNLSGVGRITGGLAIAELLNAHQPQTGPHSYRPEPPRWGTFEAGSETLHFPTDVAFYTDTVVPGLDAIVALRSTPALSRGEASSISVHVRPDDQQQGRKLLQQILSRAGELNIFRGRVLQASLGNHGLAFEIIDGPHATRGKIIATEDVWDEIDLNVRGVSSQHSTMTELGLGGRRGVLLAGPPGVGKSAIASVIAAEMAGQFTVVYCDAACGASLLSNVFTECIQLGPTLVIIEDVDLIVGRRGGIGSRPMALSEFLAALDSHPDAPLLVMATTNDVTTLDSAAVRAARFDSIIEVPYPSATVARQIFRSLLHSVPGSADIDIDAVAASLPPQTSGADIREIVRRAVLHPYPLSTAALQTQISSGRYRPTMPTGTYL</sequence>
<name>A0AB38D8L9_9MYCO</name>
<dbReference type="Gene3D" id="1.10.8.60">
    <property type="match status" value="1"/>
</dbReference>
<dbReference type="GO" id="GO:0051301">
    <property type="term" value="P:cell division"/>
    <property type="evidence" value="ECO:0007669"/>
    <property type="project" value="UniProtKB-KW"/>
</dbReference>
<comment type="caution">
    <text evidence="6">The sequence shown here is derived from an EMBL/GenBank/DDBJ whole genome shotgun (WGS) entry which is preliminary data.</text>
</comment>
<dbReference type="InterPro" id="IPR003593">
    <property type="entry name" value="AAA+_ATPase"/>
</dbReference>
<feature type="domain" description="AAA+ ATPase" evidence="5">
    <location>
        <begin position="256"/>
        <end position="383"/>
    </location>
</feature>
<dbReference type="InterPro" id="IPR003959">
    <property type="entry name" value="ATPase_AAA_core"/>
</dbReference>
<organism evidence="6 7">
    <name type="scientific">Mycobacteroides abscessus subsp. abscessus</name>
    <dbReference type="NCBI Taxonomy" id="1185650"/>
    <lineage>
        <taxon>Bacteria</taxon>
        <taxon>Bacillati</taxon>
        <taxon>Actinomycetota</taxon>
        <taxon>Actinomycetes</taxon>
        <taxon>Mycobacteriales</taxon>
        <taxon>Mycobacteriaceae</taxon>
        <taxon>Mycobacteroides</taxon>
        <taxon>Mycobacteroides abscessus</taxon>
    </lineage>
</organism>
<keyword evidence="1 3" id="KW-0547">Nucleotide-binding</keyword>
<evidence type="ECO:0000313" key="6">
    <source>
        <dbReference type="EMBL" id="SIC28376.1"/>
    </source>
</evidence>
<dbReference type="CDD" id="cd19481">
    <property type="entry name" value="RecA-like_protease"/>
    <property type="match status" value="1"/>
</dbReference>
<proteinExistence type="inferred from homology"/>
<dbReference type="AlphaFoldDB" id="A0AB38D8L9"/>
<feature type="region of interest" description="Disordered" evidence="4">
    <location>
        <begin position="1"/>
        <end position="20"/>
    </location>
</feature>
<reference evidence="6 7" key="1">
    <citation type="submission" date="2016-11" db="EMBL/GenBank/DDBJ databases">
        <authorList>
            <consortium name="Pathogen Informatics"/>
        </authorList>
    </citation>
    <scope>NUCLEOTIDE SEQUENCE [LARGE SCALE GENOMIC DNA]</scope>
    <source>
        <strain evidence="6 7">104</strain>
    </source>
</reference>
<evidence type="ECO:0000256" key="4">
    <source>
        <dbReference type="SAM" id="MobiDB-lite"/>
    </source>
</evidence>
<dbReference type="SUPFAM" id="SSF52540">
    <property type="entry name" value="P-loop containing nucleoside triphosphate hydrolases"/>
    <property type="match status" value="1"/>
</dbReference>
<protein>
    <submittedName>
        <fullName evidence="6">Cell division cycle protein 48-like protein</fullName>
        <ecNumber evidence="6">3.4.24.-</ecNumber>
    </submittedName>
</protein>
<dbReference type="RefSeq" id="WP_074245420.1">
    <property type="nucleotide sequence ID" value="NZ_CAACXQ010000034.1"/>
</dbReference>
<dbReference type="Pfam" id="PF00004">
    <property type="entry name" value="AAA"/>
    <property type="match status" value="1"/>
</dbReference>